<dbReference type="NCBIfam" id="TIGR01221">
    <property type="entry name" value="rmlC"/>
    <property type="match status" value="1"/>
</dbReference>
<protein>
    <recommendedName>
        <fullName evidence="4 7">dTDP-4-dehydrorhamnose 3,5-epimerase</fullName>
        <ecNumber evidence="3 7">5.1.3.13</ecNumber>
    </recommendedName>
    <alternativeName>
        <fullName evidence="7">Thymidine diphospho-4-keto-rhamnose 3,5-epimerase</fullName>
    </alternativeName>
</protein>
<dbReference type="AlphaFoldDB" id="A0A3P1XNE1"/>
<dbReference type="UniPathway" id="UPA00124"/>
<feature type="active site" description="Proton donor" evidence="5">
    <location>
        <position position="131"/>
    </location>
</feature>
<sequence length="190" mass="21783">MNFIETDIPGVWMIEPQVFTDARGYFMEAYKQQEFEQYIGKVNFIQENESRSSRGVMRGLHYQLAPYAQAKLVRVIVGTVVDVAVDLRRGSPTFGRHVAVELSAENKRQLYIPQGFAHGFYVKSETAVFTYKVDNPYMPSHERGVRYDDPQIGIAWGAAESDPVVTSEKDRLLPFLKEAEINFEELKHND</sequence>
<dbReference type="PANTHER" id="PTHR21047:SF2">
    <property type="entry name" value="THYMIDINE DIPHOSPHO-4-KETO-RHAMNOSE 3,5-EPIMERASE"/>
    <property type="match status" value="1"/>
</dbReference>
<dbReference type="EMBL" id="RQYS01000039">
    <property type="protein sequence ID" value="RRD59596.1"/>
    <property type="molecule type" value="Genomic_DNA"/>
</dbReference>
<feature type="active site" description="Proton acceptor" evidence="5">
    <location>
        <position position="61"/>
    </location>
</feature>
<dbReference type="InterPro" id="IPR011051">
    <property type="entry name" value="RmlC_Cupin_sf"/>
</dbReference>
<accession>A0A3P1XNE1</accession>
<dbReference type="CDD" id="cd00438">
    <property type="entry name" value="cupin_RmlC"/>
    <property type="match status" value="1"/>
</dbReference>
<gene>
    <name evidence="8" type="primary">rfbC</name>
    <name evidence="8" type="ORF">EII40_09260</name>
</gene>
<evidence type="ECO:0000256" key="3">
    <source>
        <dbReference type="ARBA" id="ARBA00012098"/>
    </source>
</evidence>
<dbReference type="EC" id="5.1.3.13" evidence="3 7"/>
<dbReference type="RefSeq" id="WP_124751982.1">
    <property type="nucleotide sequence ID" value="NZ_RQYS01000039.1"/>
</dbReference>
<comment type="function">
    <text evidence="2 7">Catalyzes the epimerization of the C3' and C5'positions of dTDP-6-deoxy-D-xylo-4-hexulose, forming dTDP-6-deoxy-L-lyxo-4-hexulose.</text>
</comment>
<comment type="similarity">
    <text evidence="7">Belongs to the dTDP-4-dehydrorhamnose 3,5-epimerase family.</text>
</comment>
<comment type="subunit">
    <text evidence="7">Homodimer.</text>
</comment>
<dbReference type="SUPFAM" id="SSF51182">
    <property type="entry name" value="RmlC-like cupins"/>
    <property type="match status" value="1"/>
</dbReference>
<evidence type="ECO:0000313" key="9">
    <source>
        <dbReference type="Proteomes" id="UP000278609"/>
    </source>
</evidence>
<feature type="site" description="Participates in a stacking interaction with the thymidine ring of dTDP-4-oxo-6-deoxyglucose" evidence="6">
    <location>
        <position position="137"/>
    </location>
</feature>
<comment type="pathway">
    <text evidence="7">Carbohydrate biosynthesis; dTDP-L-rhamnose biosynthesis.</text>
</comment>
<dbReference type="GO" id="GO:0008830">
    <property type="term" value="F:dTDP-4-dehydrorhamnose 3,5-epimerase activity"/>
    <property type="evidence" value="ECO:0007669"/>
    <property type="project" value="UniProtKB-UniRule"/>
</dbReference>
<dbReference type="InterPro" id="IPR014710">
    <property type="entry name" value="RmlC-like_jellyroll"/>
</dbReference>
<name>A0A3P1XNE1_TANFO</name>
<proteinExistence type="inferred from homology"/>
<evidence type="ECO:0000256" key="2">
    <source>
        <dbReference type="ARBA" id="ARBA00001997"/>
    </source>
</evidence>
<dbReference type="OrthoDB" id="9800680at2"/>
<dbReference type="PANTHER" id="PTHR21047">
    <property type="entry name" value="DTDP-6-DEOXY-D-GLUCOSE-3,5 EPIMERASE"/>
    <property type="match status" value="1"/>
</dbReference>
<evidence type="ECO:0000256" key="7">
    <source>
        <dbReference type="RuleBase" id="RU364069"/>
    </source>
</evidence>
<dbReference type="GO" id="GO:0019305">
    <property type="term" value="P:dTDP-rhamnose biosynthetic process"/>
    <property type="evidence" value="ECO:0007669"/>
    <property type="project" value="UniProtKB-UniRule"/>
</dbReference>
<evidence type="ECO:0000256" key="6">
    <source>
        <dbReference type="PIRSR" id="PIRSR600888-3"/>
    </source>
</evidence>
<evidence type="ECO:0000256" key="5">
    <source>
        <dbReference type="PIRSR" id="PIRSR600888-1"/>
    </source>
</evidence>
<dbReference type="GO" id="GO:0005829">
    <property type="term" value="C:cytosol"/>
    <property type="evidence" value="ECO:0007669"/>
    <property type="project" value="TreeGrafter"/>
</dbReference>
<dbReference type="InterPro" id="IPR000888">
    <property type="entry name" value="RmlC-like"/>
</dbReference>
<dbReference type="GO" id="GO:0000271">
    <property type="term" value="P:polysaccharide biosynthetic process"/>
    <property type="evidence" value="ECO:0007669"/>
    <property type="project" value="TreeGrafter"/>
</dbReference>
<dbReference type="Proteomes" id="UP000278609">
    <property type="component" value="Unassembled WGS sequence"/>
</dbReference>
<evidence type="ECO:0000256" key="1">
    <source>
        <dbReference type="ARBA" id="ARBA00001298"/>
    </source>
</evidence>
<keyword evidence="7 8" id="KW-0413">Isomerase</keyword>
<evidence type="ECO:0000256" key="4">
    <source>
        <dbReference type="ARBA" id="ARBA00019595"/>
    </source>
</evidence>
<dbReference type="Gene3D" id="2.60.120.10">
    <property type="entry name" value="Jelly Rolls"/>
    <property type="match status" value="1"/>
</dbReference>
<evidence type="ECO:0000313" key="8">
    <source>
        <dbReference type="EMBL" id="RRD59596.1"/>
    </source>
</evidence>
<dbReference type="Pfam" id="PF00908">
    <property type="entry name" value="dTDP_sugar_isom"/>
    <property type="match status" value="1"/>
</dbReference>
<reference evidence="8 9" key="1">
    <citation type="submission" date="2018-11" db="EMBL/GenBank/DDBJ databases">
        <title>Genomes From Bacteria Associated with the Canine Oral Cavity: a Test Case for Automated Genome-Based Taxonomic Assignment.</title>
        <authorList>
            <person name="Coil D.A."/>
            <person name="Jospin G."/>
            <person name="Darling A.E."/>
            <person name="Wallis C."/>
            <person name="Davis I.J."/>
            <person name="Harris S."/>
            <person name="Eisen J.A."/>
            <person name="Holcombe L.J."/>
            <person name="O'Flynn C."/>
        </authorList>
    </citation>
    <scope>NUCLEOTIDE SEQUENCE [LARGE SCALE GENOMIC DNA]</scope>
    <source>
        <strain evidence="8 9">OH2617_COT-023</strain>
    </source>
</reference>
<organism evidence="8 9">
    <name type="scientific">Tannerella forsythia</name>
    <name type="common">Bacteroides forsythus</name>
    <dbReference type="NCBI Taxonomy" id="28112"/>
    <lineage>
        <taxon>Bacteria</taxon>
        <taxon>Pseudomonadati</taxon>
        <taxon>Bacteroidota</taxon>
        <taxon>Bacteroidia</taxon>
        <taxon>Bacteroidales</taxon>
        <taxon>Tannerellaceae</taxon>
        <taxon>Tannerella</taxon>
    </lineage>
</organism>
<comment type="caution">
    <text evidence="8">The sequence shown here is derived from an EMBL/GenBank/DDBJ whole genome shotgun (WGS) entry which is preliminary data.</text>
</comment>
<comment type="catalytic activity">
    <reaction evidence="1 7">
        <text>dTDP-4-dehydro-6-deoxy-alpha-D-glucose = dTDP-4-dehydro-beta-L-rhamnose</text>
        <dbReference type="Rhea" id="RHEA:16969"/>
        <dbReference type="ChEBI" id="CHEBI:57649"/>
        <dbReference type="ChEBI" id="CHEBI:62830"/>
        <dbReference type="EC" id="5.1.3.13"/>
    </reaction>
</comment>